<dbReference type="AlphaFoldDB" id="A0A8J3VX51"/>
<dbReference type="InterPro" id="IPR046196">
    <property type="entry name" value="DUF6228"/>
</dbReference>
<evidence type="ECO:0000313" key="2">
    <source>
        <dbReference type="Proteomes" id="UP000642748"/>
    </source>
</evidence>
<name>A0A8J3VX51_9ACTN</name>
<reference evidence="1" key="1">
    <citation type="submission" date="2021-01" db="EMBL/GenBank/DDBJ databases">
        <title>Whole genome shotgun sequence of Rugosimonospora africana NBRC 104875.</title>
        <authorList>
            <person name="Komaki H."/>
            <person name="Tamura T."/>
        </authorList>
    </citation>
    <scope>NUCLEOTIDE SEQUENCE</scope>
    <source>
        <strain evidence="1">NBRC 104875</strain>
    </source>
</reference>
<gene>
    <name evidence="1" type="ORF">Raf01_97060</name>
</gene>
<evidence type="ECO:0000313" key="1">
    <source>
        <dbReference type="EMBL" id="GIH21534.1"/>
    </source>
</evidence>
<accession>A0A8J3VX51</accession>
<protein>
    <submittedName>
        <fullName evidence="1">Uncharacterized protein</fullName>
    </submittedName>
</protein>
<comment type="caution">
    <text evidence="1">The sequence shown here is derived from an EMBL/GenBank/DDBJ whole genome shotgun (WGS) entry which is preliminary data.</text>
</comment>
<sequence length="138" mass="15555">MLPPPPQPATWILHPPGNLWGEDYLAGMTVELRDDGLEARAAVELIWPTGNSRNDLISFFHSLAGDWTGWPGVRHWRSMDAKLQIEARHDGTGHISLTAILRDDVSRPDSWQAQVTLWTEAGEQLSQLVAAIEEHFRR</sequence>
<dbReference type="RefSeq" id="WP_275413230.1">
    <property type="nucleotide sequence ID" value="NZ_BONZ01000137.1"/>
</dbReference>
<organism evidence="1 2">
    <name type="scientific">Rugosimonospora africana</name>
    <dbReference type="NCBI Taxonomy" id="556532"/>
    <lineage>
        <taxon>Bacteria</taxon>
        <taxon>Bacillati</taxon>
        <taxon>Actinomycetota</taxon>
        <taxon>Actinomycetes</taxon>
        <taxon>Micromonosporales</taxon>
        <taxon>Micromonosporaceae</taxon>
        <taxon>Rugosimonospora</taxon>
    </lineage>
</organism>
<dbReference type="Pfam" id="PF19739">
    <property type="entry name" value="DUF6228"/>
    <property type="match status" value="1"/>
</dbReference>
<dbReference type="EMBL" id="BONZ01000137">
    <property type="protein sequence ID" value="GIH21534.1"/>
    <property type="molecule type" value="Genomic_DNA"/>
</dbReference>
<dbReference type="Proteomes" id="UP000642748">
    <property type="component" value="Unassembled WGS sequence"/>
</dbReference>
<proteinExistence type="predicted"/>
<keyword evidence="2" id="KW-1185">Reference proteome</keyword>